<dbReference type="EMBL" id="AP017312">
    <property type="protein sequence ID" value="BAU28972.1"/>
    <property type="molecule type" value="Genomic_DNA"/>
</dbReference>
<protein>
    <submittedName>
        <fullName evidence="1">Stage V sporulation protein S</fullName>
    </submittedName>
</protein>
<keyword evidence="2" id="KW-1185">Reference proteome</keyword>
<dbReference type="KEGG" id="asoc:CB4_03149"/>
<dbReference type="Proteomes" id="UP000217696">
    <property type="component" value="Chromosome"/>
</dbReference>
<accession>A0A0U5BDC3</accession>
<organism evidence="1 2">
    <name type="scientific">Aneurinibacillus soli</name>
    <dbReference type="NCBI Taxonomy" id="1500254"/>
    <lineage>
        <taxon>Bacteria</taxon>
        <taxon>Bacillati</taxon>
        <taxon>Bacillota</taxon>
        <taxon>Bacilli</taxon>
        <taxon>Bacillales</taxon>
        <taxon>Paenibacillaceae</taxon>
        <taxon>Aneurinibacillus group</taxon>
        <taxon>Aneurinibacillus</taxon>
    </lineage>
</organism>
<proteinExistence type="predicted"/>
<dbReference type="InterPro" id="IPR007347">
    <property type="entry name" value="SpoVS"/>
</dbReference>
<dbReference type="GO" id="GO:0003676">
    <property type="term" value="F:nucleic acid binding"/>
    <property type="evidence" value="ECO:0007669"/>
    <property type="project" value="InterPro"/>
</dbReference>
<dbReference type="Pfam" id="PF04232">
    <property type="entry name" value="SpoVS"/>
    <property type="match status" value="1"/>
</dbReference>
<evidence type="ECO:0000313" key="1">
    <source>
        <dbReference type="EMBL" id="BAU28972.1"/>
    </source>
</evidence>
<dbReference type="PANTHER" id="PTHR35331:SF1">
    <property type="entry name" value="STAGE V SPORULATION PROTEIN S"/>
    <property type="match status" value="1"/>
</dbReference>
<dbReference type="AlphaFoldDB" id="A0A0U5BDC3"/>
<evidence type="ECO:0000313" key="2">
    <source>
        <dbReference type="Proteomes" id="UP000217696"/>
    </source>
</evidence>
<sequence>MKVIKVTATASVNNTARAIAQALREHGEADVQAVGATAVNQMVKSIASSRHILARTGFDLTGAPDFFQLNEKMSAVKMIVKRVSK</sequence>
<name>A0A0U5BDC3_9BACL</name>
<dbReference type="InterPro" id="IPR036882">
    <property type="entry name" value="Alba-like_dom_sf"/>
</dbReference>
<dbReference type="RefSeq" id="WP_157738008.1">
    <property type="nucleotide sequence ID" value="NZ_AP017312.1"/>
</dbReference>
<dbReference type="PANTHER" id="PTHR35331">
    <property type="entry name" value="STAGE V SPORULATION PROTEIN S"/>
    <property type="match status" value="1"/>
</dbReference>
<reference evidence="1 2" key="1">
    <citation type="submission" date="2015-12" db="EMBL/GenBank/DDBJ databases">
        <title>Genome sequence of Aneurinibacillus soli.</title>
        <authorList>
            <person name="Lee J.S."/>
            <person name="Lee K.C."/>
            <person name="Kim K.K."/>
            <person name="Lee B.W."/>
        </authorList>
    </citation>
    <scope>NUCLEOTIDE SEQUENCE [LARGE SCALE GENOMIC DNA]</scope>
    <source>
        <strain evidence="1 2">CB4</strain>
    </source>
</reference>
<gene>
    <name evidence="1" type="primary">spoVS_3</name>
    <name evidence="1" type="ORF">CB4_03149</name>
</gene>
<dbReference type="Gene3D" id="3.30.110.20">
    <property type="entry name" value="Alba-like domain"/>
    <property type="match status" value="1"/>
</dbReference>